<keyword evidence="2" id="KW-1185">Reference proteome</keyword>
<dbReference type="OrthoDB" id="10421699at2759"/>
<dbReference type="EMBL" id="CAJNIZ010045973">
    <property type="protein sequence ID" value="CAE7735510.1"/>
    <property type="molecule type" value="Genomic_DNA"/>
</dbReference>
<feature type="non-terminal residue" evidence="1">
    <location>
        <position position="60"/>
    </location>
</feature>
<accession>A0A812XK01</accession>
<evidence type="ECO:0000313" key="1">
    <source>
        <dbReference type="EMBL" id="CAE7735510.1"/>
    </source>
</evidence>
<name>A0A812XK01_SYMPI</name>
<dbReference type="AlphaFoldDB" id="A0A812XK01"/>
<organism evidence="1 2">
    <name type="scientific">Symbiodinium pilosum</name>
    <name type="common">Dinoflagellate</name>
    <dbReference type="NCBI Taxonomy" id="2952"/>
    <lineage>
        <taxon>Eukaryota</taxon>
        <taxon>Sar</taxon>
        <taxon>Alveolata</taxon>
        <taxon>Dinophyceae</taxon>
        <taxon>Suessiales</taxon>
        <taxon>Symbiodiniaceae</taxon>
        <taxon>Symbiodinium</taxon>
    </lineage>
</organism>
<proteinExistence type="predicted"/>
<sequence length="60" mass="6743">MACIYGMIEVLFVRTPADVLKEQIVPELGGASPSRDVILIAKRALKKPTGWERVEMVFLR</sequence>
<reference evidence="1" key="1">
    <citation type="submission" date="2021-02" db="EMBL/GenBank/DDBJ databases">
        <authorList>
            <person name="Dougan E. K."/>
            <person name="Rhodes N."/>
            <person name="Thang M."/>
            <person name="Chan C."/>
        </authorList>
    </citation>
    <scope>NUCLEOTIDE SEQUENCE</scope>
</reference>
<evidence type="ECO:0000313" key="2">
    <source>
        <dbReference type="Proteomes" id="UP000649617"/>
    </source>
</evidence>
<comment type="caution">
    <text evidence="1">The sequence shown here is derived from an EMBL/GenBank/DDBJ whole genome shotgun (WGS) entry which is preliminary data.</text>
</comment>
<protein>
    <submittedName>
        <fullName evidence="1">Uncharacterized protein</fullName>
    </submittedName>
</protein>
<dbReference type="Proteomes" id="UP000649617">
    <property type="component" value="Unassembled WGS sequence"/>
</dbReference>
<gene>
    <name evidence="1" type="ORF">SPIL2461_LOCUS21140</name>
</gene>